<accession>A0A927B816</accession>
<comment type="caution">
    <text evidence="2">The sequence shown here is derived from an EMBL/GenBank/DDBJ whole genome shotgun (WGS) entry which is preliminary data.</text>
</comment>
<dbReference type="EMBL" id="JACXAA010000018">
    <property type="protein sequence ID" value="MBD2757170.1"/>
    <property type="molecule type" value="Genomic_DNA"/>
</dbReference>
<feature type="region of interest" description="Disordered" evidence="1">
    <location>
        <begin position="86"/>
        <end position="108"/>
    </location>
</feature>
<feature type="compositionally biased region" description="Polar residues" evidence="1">
    <location>
        <begin position="13"/>
        <end position="33"/>
    </location>
</feature>
<reference evidence="2" key="1">
    <citation type="submission" date="2020-09" db="EMBL/GenBank/DDBJ databases">
        <authorList>
            <person name="Kim M.K."/>
        </authorList>
    </citation>
    <scope>NUCLEOTIDE SEQUENCE</scope>
    <source>
        <strain evidence="2">BT704</strain>
    </source>
</reference>
<sequence length="218" mass="24464">MTTVQSYGEGDSHANNLEQSAQKPDLTANSANPAVSADTPAATSALSEFLKSPKLSEFNRTLLEHMKKSGASDELVLKTGQRLHEHFPTQVPTKPAPKPKEPVSGDTGYRLDMSILQRSGTSRADVIAFALDEYYNDRMKKAFNEVRAGEFEVAHNHYHDAQTAYWTILEMLLKANDMADRNYRATKGEEQNRFSDDSTYRRFLKDYLEIDPATQGLD</sequence>
<dbReference type="AlphaFoldDB" id="A0A927B816"/>
<protein>
    <submittedName>
        <fullName evidence="2">Uncharacterized protein</fullName>
    </submittedName>
</protein>
<dbReference type="RefSeq" id="WP_191042795.1">
    <property type="nucleotide sequence ID" value="NZ_JACXAA010000018.1"/>
</dbReference>
<dbReference type="Proteomes" id="UP000653797">
    <property type="component" value="Unassembled WGS sequence"/>
</dbReference>
<proteinExistence type="predicted"/>
<name>A0A927B816_9BACT</name>
<gene>
    <name evidence="2" type="ORF">IC230_30115</name>
</gene>
<organism evidence="2 3">
    <name type="scientific">Spirosoma validum</name>
    <dbReference type="NCBI Taxonomy" id="2771355"/>
    <lineage>
        <taxon>Bacteria</taxon>
        <taxon>Pseudomonadati</taxon>
        <taxon>Bacteroidota</taxon>
        <taxon>Cytophagia</taxon>
        <taxon>Cytophagales</taxon>
        <taxon>Cytophagaceae</taxon>
        <taxon>Spirosoma</taxon>
    </lineage>
</organism>
<keyword evidence="3" id="KW-1185">Reference proteome</keyword>
<evidence type="ECO:0000313" key="3">
    <source>
        <dbReference type="Proteomes" id="UP000653797"/>
    </source>
</evidence>
<feature type="region of interest" description="Disordered" evidence="1">
    <location>
        <begin position="1"/>
        <end position="43"/>
    </location>
</feature>
<evidence type="ECO:0000313" key="2">
    <source>
        <dbReference type="EMBL" id="MBD2757170.1"/>
    </source>
</evidence>
<evidence type="ECO:0000256" key="1">
    <source>
        <dbReference type="SAM" id="MobiDB-lite"/>
    </source>
</evidence>